<dbReference type="EMBL" id="JAGIZQ010000004">
    <property type="protein sequence ID" value="KAH6632432.1"/>
    <property type="molecule type" value="Genomic_DNA"/>
</dbReference>
<reference evidence="1 2" key="1">
    <citation type="journal article" date="2021" name="Nat. Commun.">
        <title>Genetic determinants of endophytism in the Arabidopsis root mycobiome.</title>
        <authorList>
            <person name="Mesny F."/>
            <person name="Miyauchi S."/>
            <person name="Thiergart T."/>
            <person name="Pickel B."/>
            <person name="Atanasova L."/>
            <person name="Karlsson M."/>
            <person name="Huettel B."/>
            <person name="Barry K.W."/>
            <person name="Haridas S."/>
            <person name="Chen C."/>
            <person name="Bauer D."/>
            <person name="Andreopoulos W."/>
            <person name="Pangilinan J."/>
            <person name="LaButti K."/>
            <person name="Riley R."/>
            <person name="Lipzen A."/>
            <person name="Clum A."/>
            <person name="Drula E."/>
            <person name="Henrissat B."/>
            <person name="Kohler A."/>
            <person name="Grigoriev I.V."/>
            <person name="Martin F.M."/>
            <person name="Hacquard S."/>
        </authorList>
    </citation>
    <scope>NUCLEOTIDE SEQUENCE [LARGE SCALE GENOMIC DNA]</scope>
    <source>
        <strain evidence="1 2">MPI-SDFR-AT-0079</strain>
    </source>
</reference>
<protein>
    <submittedName>
        <fullName evidence="1">PrpF protein-domain-containing protein</fullName>
    </submittedName>
</protein>
<keyword evidence="2" id="KW-1185">Reference proteome</keyword>
<comment type="caution">
    <text evidence="1">The sequence shown here is derived from an EMBL/GenBank/DDBJ whole genome shotgun (WGS) entry which is preliminary data.</text>
</comment>
<sequence length="1084" mass="117878">MVARESPRTPNNSGSHAGTYASDATTNSTVPVTSAPASRCPAESIGEPSLRAVSRHGFQDGTAEAIDVNQDASQSAGPATTNYYGPTSAHFEAPTPQGGRGVLNRPERVLPPELVEKVLMAEAAHQRQMEIINFAAGKLDFDGVDPELGLHLLSLHWNRQHHSFLLTYRPAFMRDMACGGKYFSKLLLNAIYFGASKFSPRLELRRDPDDVRTAGWTFRQRVKDLLGGALDRSEITTIQALLVMTNSLFALGDERSAAWLYAGLAFRMVIDLGIHVDRPYISGSSGLSEEDVEIHRRVFWGAFVVDKIQSLYQGRPPSLQDIDTRVPLVFRDRYEELDYWTPFAFNASSNYPGCPAYSVSTFTELCKLCVIMNQIINKLYAEKSVRKHPSQLHDDLEALKKQLELWSRELPEHLVYPSAHASKPTPPPHVLSLQAMFNVLLILLNRPFVSEGRLESQTVAAEAFASCATAATRIVHLLEAYERAFSIARAPYLISYATYVSATIHVRIAAQREPGSEAHICLQTCLGVLETNQETNWAVRKATKVIIDLADRMNVKVRPTSHRLVADSRVDSMVRPGDDPARENNSFGNFAGRPDSSLMTPSFPNEPSSAASRQFDMDAIIQSFMQEQSELTSRNQPTIQYAAPNAGNLTSPGIASVPRQLDPWQTGTDPLLTPDFLPDDALFGFNRVALDPAWVCSFDEKISPRMSANGRPSSWAPWVRWITTCDSSTASVAAPPQHPRLPLWPGPNDRTGKLDFSGNCGNMVSGVGPFAVDEGMVMAEPGASKANVRIFNTNTGRLIVDTVELDETGLFEPNGDCRIGGFGGTGSRIDVSFVEPAGSMTGKLLPTGQPEETLCIDFGPSVGKHDVRVTLLDAANPFIFVDQSSLPQNLSFTPDSVDAHAWVEQIRRAGAVRYGLAATVEDAAKVRGTPKIAFLQPPEAGSKQDIRVLSYSMGKPHPSLQLTGAVCLAAALCVPGTVAHRLSRSSAIAAGQGPPTPPESEDGTGNDGDGPSVAVRLSQKQERTVLVGHPTGQIEVTVGWQLGRDGEVAIGYAKVFRTARRIFAGEVVVDLACGRQMINGEEAV</sequence>
<organism evidence="1 2">
    <name type="scientific">Chaetomium tenue</name>
    <dbReference type="NCBI Taxonomy" id="1854479"/>
    <lineage>
        <taxon>Eukaryota</taxon>
        <taxon>Fungi</taxon>
        <taxon>Dikarya</taxon>
        <taxon>Ascomycota</taxon>
        <taxon>Pezizomycotina</taxon>
        <taxon>Sordariomycetes</taxon>
        <taxon>Sordariomycetidae</taxon>
        <taxon>Sordariales</taxon>
        <taxon>Chaetomiaceae</taxon>
        <taxon>Chaetomium</taxon>
    </lineage>
</organism>
<dbReference type="Proteomes" id="UP000724584">
    <property type="component" value="Unassembled WGS sequence"/>
</dbReference>
<accession>A0ACB7P7Z9</accession>
<gene>
    <name evidence="1" type="ORF">F5144DRAFT_593205</name>
</gene>
<proteinExistence type="predicted"/>
<name>A0ACB7P7Z9_9PEZI</name>
<evidence type="ECO:0000313" key="2">
    <source>
        <dbReference type="Proteomes" id="UP000724584"/>
    </source>
</evidence>
<evidence type="ECO:0000313" key="1">
    <source>
        <dbReference type="EMBL" id="KAH6632432.1"/>
    </source>
</evidence>